<proteinExistence type="predicted"/>
<keyword evidence="2" id="KW-1185">Reference proteome</keyword>
<reference evidence="1 2" key="1">
    <citation type="journal article" date="2014" name="Curr. Biol.">
        <title>The genome of the clonal raider ant Cerapachys biroi.</title>
        <authorList>
            <person name="Oxley P.R."/>
            <person name="Ji L."/>
            <person name="Fetter-Pruneda I."/>
            <person name="McKenzie S.K."/>
            <person name="Li C."/>
            <person name="Hu H."/>
            <person name="Zhang G."/>
            <person name="Kronauer D.J."/>
        </authorList>
    </citation>
    <scope>NUCLEOTIDE SEQUENCE [LARGE SCALE GENOMIC DNA]</scope>
</reference>
<evidence type="ECO:0000313" key="1">
    <source>
        <dbReference type="EMBL" id="EZA52336.1"/>
    </source>
</evidence>
<accession>A0A026W9I3</accession>
<evidence type="ECO:0000313" key="2">
    <source>
        <dbReference type="Proteomes" id="UP000053097"/>
    </source>
</evidence>
<name>A0A026W9I3_OOCBI</name>
<feature type="non-terminal residue" evidence="1">
    <location>
        <position position="1"/>
    </location>
</feature>
<gene>
    <name evidence="1" type="ORF">X777_09006</name>
</gene>
<dbReference type="AlphaFoldDB" id="A0A026W9I3"/>
<organism evidence="1 2">
    <name type="scientific">Ooceraea biroi</name>
    <name type="common">Clonal raider ant</name>
    <name type="synonym">Cerapachys biroi</name>
    <dbReference type="NCBI Taxonomy" id="2015173"/>
    <lineage>
        <taxon>Eukaryota</taxon>
        <taxon>Metazoa</taxon>
        <taxon>Ecdysozoa</taxon>
        <taxon>Arthropoda</taxon>
        <taxon>Hexapoda</taxon>
        <taxon>Insecta</taxon>
        <taxon>Pterygota</taxon>
        <taxon>Neoptera</taxon>
        <taxon>Endopterygota</taxon>
        <taxon>Hymenoptera</taxon>
        <taxon>Apocrita</taxon>
        <taxon>Aculeata</taxon>
        <taxon>Formicoidea</taxon>
        <taxon>Formicidae</taxon>
        <taxon>Dorylinae</taxon>
        <taxon>Ooceraea</taxon>
    </lineage>
</organism>
<dbReference type="EMBL" id="KK107347">
    <property type="protein sequence ID" value="EZA52336.1"/>
    <property type="molecule type" value="Genomic_DNA"/>
</dbReference>
<protein>
    <submittedName>
        <fullName evidence="1">Uncharacterized protein</fullName>
    </submittedName>
</protein>
<feature type="non-terminal residue" evidence="1">
    <location>
        <position position="122"/>
    </location>
</feature>
<sequence>SDEFTRAATRARSNSAREIQSSSKSLLRAGCIRFSDIGYHDEQDRLATKLRYDRVMKITRIYANGCDEQIILAEASSDAGCISNQICKFLCNKWLAINQIISSVASGTEETAQTRNGAGGPV</sequence>
<dbReference type="Proteomes" id="UP000053097">
    <property type="component" value="Unassembled WGS sequence"/>
</dbReference>